<keyword evidence="2" id="KW-0378">Hydrolase</keyword>
<dbReference type="RefSeq" id="WP_282593096.1">
    <property type="nucleotide sequence ID" value="NZ_JAPAAF010000039.1"/>
</dbReference>
<dbReference type="Gene3D" id="3.40.720.10">
    <property type="entry name" value="Alkaline Phosphatase, subunit A"/>
    <property type="match status" value="1"/>
</dbReference>
<proteinExistence type="inferred from homology"/>
<evidence type="ECO:0000256" key="3">
    <source>
        <dbReference type="SAM" id="SignalP"/>
    </source>
</evidence>
<keyword evidence="6" id="KW-1185">Reference proteome</keyword>
<comment type="caution">
    <text evidence="5">The sequence shown here is derived from an EMBL/GenBank/DDBJ whole genome shotgun (WGS) entry which is preliminary data.</text>
</comment>
<comment type="similarity">
    <text evidence="1">Belongs to the sulfatase family.</text>
</comment>
<evidence type="ECO:0000256" key="2">
    <source>
        <dbReference type="ARBA" id="ARBA00022801"/>
    </source>
</evidence>
<dbReference type="PANTHER" id="PTHR42693">
    <property type="entry name" value="ARYLSULFATASE FAMILY MEMBER"/>
    <property type="match status" value="1"/>
</dbReference>
<evidence type="ECO:0000256" key="1">
    <source>
        <dbReference type="ARBA" id="ARBA00008779"/>
    </source>
</evidence>
<evidence type="ECO:0000259" key="4">
    <source>
        <dbReference type="Pfam" id="PF00884"/>
    </source>
</evidence>
<dbReference type="CDD" id="cd16025">
    <property type="entry name" value="PAS_like"/>
    <property type="match status" value="1"/>
</dbReference>
<dbReference type="InterPro" id="IPR050738">
    <property type="entry name" value="Sulfatase"/>
</dbReference>
<dbReference type="Gene3D" id="3.30.1120.10">
    <property type="match status" value="1"/>
</dbReference>
<feature type="signal peptide" evidence="3">
    <location>
        <begin position="1"/>
        <end position="24"/>
    </location>
</feature>
<dbReference type="PANTHER" id="PTHR42693:SF53">
    <property type="entry name" value="ENDO-4-O-SULFATASE"/>
    <property type="match status" value="1"/>
</dbReference>
<feature type="chain" id="PRO_5041258617" evidence="3">
    <location>
        <begin position="25"/>
        <end position="533"/>
    </location>
</feature>
<protein>
    <submittedName>
        <fullName evidence="5">Arylsulfatase</fullName>
    </submittedName>
</protein>
<dbReference type="Pfam" id="PF00884">
    <property type="entry name" value="Sulfatase"/>
    <property type="match status" value="1"/>
</dbReference>
<organism evidence="5 6">
    <name type="scientific">Gaoshiqia sediminis</name>
    <dbReference type="NCBI Taxonomy" id="2986998"/>
    <lineage>
        <taxon>Bacteria</taxon>
        <taxon>Pseudomonadati</taxon>
        <taxon>Bacteroidota</taxon>
        <taxon>Bacteroidia</taxon>
        <taxon>Marinilabiliales</taxon>
        <taxon>Prolixibacteraceae</taxon>
        <taxon>Gaoshiqia</taxon>
    </lineage>
</organism>
<dbReference type="PROSITE" id="PS51257">
    <property type="entry name" value="PROKAR_LIPOPROTEIN"/>
    <property type="match status" value="1"/>
</dbReference>
<dbReference type="FunFam" id="3.40.720.10:FF:000047">
    <property type="entry name" value="Arylsulfatase"/>
    <property type="match status" value="1"/>
</dbReference>
<gene>
    <name evidence="5" type="ORF">N2K84_17325</name>
</gene>
<dbReference type="SUPFAM" id="SSF53649">
    <property type="entry name" value="Alkaline phosphatase-like"/>
    <property type="match status" value="1"/>
</dbReference>
<reference evidence="5" key="1">
    <citation type="submission" date="2022-10" db="EMBL/GenBank/DDBJ databases">
        <title>Gaoshiqiia sediminis gen. nov., sp. nov., isolated from coastal sediment.</title>
        <authorList>
            <person name="Yu W.X."/>
            <person name="Mu D.S."/>
            <person name="Du J.Z."/>
            <person name="Liang Y.Q."/>
        </authorList>
    </citation>
    <scope>NUCLEOTIDE SEQUENCE</scope>
    <source>
        <strain evidence="5">A06</strain>
    </source>
</reference>
<dbReference type="InterPro" id="IPR000917">
    <property type="entry name" value="Sulfatase_N"/>
</dbReference>
<keyword evidence="3" id="KW-0732">Signal</keyword>
<name>A0AA42C709_9BACT</name>
<evidence type="ECO:0000313" key="5">
    <source>
        <dbReference type="EMBL" id="MCW0484503.1"/>
    </source>
</evidence>
<sequence>MKTSHLKLSQFVLLSVATSACAIAQDEKQHDKPNILVILADDMGYSDIGCYGGEINTPNIDQLAREGIRFSQFYNAARCCPTRASLLTGLYPHEAGMGGMVSTHTGNKNTGPYQGYLNDECVTIAEVLRDAGYYIAAAGKWHVGEDRPNWPIDRGFENYHGLISGASNYFDMTKTKSPNVKRVFVKDSTAYVPDQANFYMTDFITKSALEYLKVAQSKEKPFFLYLAYTAPHWPLHALPEDIQKYRGRFLKGWDVLREERFDRMKELEIVDSIMTLSERDDRVHAWETLSDDQKDKMDLLMSIYAAQLDRMDQGIGRVMDELKQMGVSDNTLVLFLSDNGACEEEGIWGKDFWGNFWDGKAVPGSGDSYHSYGRSWANLSNTPFRMFKSWVHEGGIITPLIARWPNGIDGVGRITKQPGTIMDIMATCCDLAQVEYPEYHNGKKIKPSRGRSLAPIFNGETREKPGILFWEHQGNAAVRAGDWKLVSKDGEEWELYNLNEDPSELNNMIEKNQRQGDQMIEAYQKWSSSVGVK</sequence>
<dbReference type="AlphaFoldDB" id="A0AA42C709"/>
<dbReference type="InterPro" id="IPR017850">
    <property type="entry name" value="Alkaline_phosphatase_core_sf"/>
</dbReference>
<dbReference type="Proteomes" id="UP001163821">
    <property type="component" value="Unassembled WGS sequence"/>
</dbReference>
<dbReference type="GO" id="GO:0004065">
    <property type="term" value="F:arylsulfatase activity"/>
    <property type="evidence" value="ECO:0007669"/>
    <property type="project" value="TreeGrafter"/>
</dbReference>
<dbReference type="EMBL" id="JAPAAF010000039">
    <property type="protein sequence ID" value="MCW0484503.1"/>
    <property type="molecule type" value="Genomic_DNA"/>
</dbReference>
<accession>A0AA42C709</accession>
<evidence type="ECO:0000313" key="6">
    <source>
        <dbReference type="Proteomes" id="UP001163821"/>
    </source>
</evidence>
<feature type="domain" description="Sulfatase N-terminal" evidence="4">
    <location>
        <begin position="33"/>
        <end position="433"/>
    </location>
</feature>